<organism evidence="3 4">
    <name type="scientific">Leucobacter iarius</name>
    <dbReference type="NCBI Taxonomy" id="333963"/>
    <lineage>
        <taxon>Bacteria</taxon>
        <taxon>Bacillati</taxon>
        <taxon>Actinomycetota</taxon>
        <taxon>Actinomycetes</taxon>
        <taxon>Micrococcales</taxon>
        <taxon>Microbacteriaceae</taxon>
        <taxon>Leucobacter</taxon>
    </lineage>
</organism>
<dbReference type="PROSITE" id="PS50943">
    <property type="entry name" value="HTH_CROC1"/>
    <property type="match status" value="1"/>
</dbReference>
<gene>
    <name evidence="3" type="ORF">GCM10009768_11070</name>
</gene>
<keyword evidence="1" id="KW-0238">DNA-binding</keyword>
<proteinExistence type="predicted"/>
<accession>A0ABN2LCL6</accession>
<dbReference type="SMART" id="SM00530">
    <property type="entry name" value="HTH_XRE"/>
    <property type="match status" value="1"/>
</dbReference>
<dbReference type="Gene3D" id="1.10.260.40">
    <property type="entry name" value="lambda repressor-like DNA-binding domains"/>
    <property type="match status" value="1"/>
</dbReference>
<sequence>MYTLDLRFPGDQAGSMSPRKVLAAEKIGARIREARHELGLTIEDLSALAEIDAATLGKLERGAQSPSVETVVRVASALEVDAGVLLQGITADDYGKREHRFTARDFLAERARRDR</sequence>
<dbReference type="PANTHER" id="PTHR46797">
    <property type="entry name" value="HTH-TYPE TRANSCRIPTIONAL REGULATOR"/>
    <property type="match status" value="1"/>
</dbReference>
<dbReference type="CDD" id="cd00093">
    <property type="entry name" value="HTH_XRE"/>
    <property type="match status" value="1"/>
</dbReference>
<keyword evidence="4" id="KW-1185">Reference proteome</keyword>
<dbReference type="EMBL" id="BAAAOB010000001">
    <property type="protein sequence ID" value="GAA1784013.1"/>
    <property type="molecule type" value="Genomic_DNA"/>
</dbReference>
<reference evidence="3 4" key="1">
    <citation type="journal article" date="2019" name="Int. J. Syst. Evol. Microbiol.">
        <title>The Global Catalogue of Microorganisms (GCM) 10K type strain sequencing project: providing services to taxonomists for standard genome sequencing and annotation.</title>
        <authorList>
            <consortium name="The Broad Institute Genomics Platform"/>
            <consortium name="The Broad Institute Genome Sequencing Center for Infectious Disease"/>
            <person name="Wu L."/>
            <person name="Ma J."/>
        </authorList>
    </citation>
    <scope>NUCLEOTIDE SEQUENCE [LARGE SCALE GENOMIC DNA]</scope>
    <source>
        <strain evidence="3 4">JCM 14736</strain>
    </source>
</reference>
<feature type="domain" description="HTH cro/C1-type" evidence="2">
    <location>
        <begin position="31"/>
        <end position="85"/>
    </location>
</feature>
<dbReference type="Proteomes" id="UP001500851">
    <property type="component" value="Unassembled WGS sequence"/>
</dbReference>
<dbReference type="SUPFAM" id="SSF47413">
    <property type="entry name" value="lambda repressor-like DNA-binding domains"/>
    <property type="match status" value="1"/>
</dbReference>
<protein>
    <recommendedName>
        <fullName evidence="2">HTH cro/C1-type domain-containing protein</fullName>
    </recommendedName>
</protein>
<dbReference type="Pfam" id="PF01381">
    <property type="entry name" value="HTH_3"/>
    <property type="match status" value="1"/>
</dbReference>
<evidence type="ECO:0000259" key="2">
    <source>
        <dbReference type="PROSITE" id="PS50943"/>
    </source>
</evidence>
<dbReference type="PANTHER" id="PTHR46797:SF1">
    <property type="entry name" value="METHYLPHOSPHONATE SYNTHASE"/>
    <property type="match status" value="1"/>
</dbReference>
<name>A0ABN2LCL6_9MICO</name>
<dbReference type="InterPro" id="IPR010982">
    <property type="entry name" value="Lambda_DNA-bd_dom_sf"/>
</dbReference>
<comment type="caution">
    <text evidence="3">The sequence shown here is derived from an EMBL/GenBank/DDBJ whole genome shotgun (WGS) entry which is preliminary data.</text>
</comment>
<evidence type="ECO:0000256" key="1">
    <source>
        <dbReference type="ARBA" id="ARBA00023125"/>
    </source>
</evidence>
<dbReference type="InterPro" id="IPR050807">
    <property type="entry name" value="TransReg_Diox_bact_type"/>
</dbReference>
<dbReference type="InterPro" id="IPR001387">
    <property type="entry name" value="Cro/C1-type_HTH"/>
</dbReference>
<evidence type="ECO:0000313" key="4">
    <source>
        <dbReference type="Proteomes" id="UP001500851"/>
    </source>
</evidence>
<evidence type="ECO:0000313" key="3">
    <source>
        <dbReference type="EMBL" id="GAA1784013.1"/>
    </source>
</evidence>